<dbReference type="eggNOG" id="KOG3607">
    <property type="taxonomic scope" value="Eukaryota"/>
</dbReference>
<feature type="compositionally biased region" description="Low complexity" evidence="3">
    <location>
        <begin position="970"/>
        <end position="1003"/>
    </location>
</feature>
<evidence type="ECO:0000313" key="7">
    <source>
        <dbReference type="EMBL" id="KNC52361.1"/>
    </source>
</evidence>
<dbReference type="InterPro" id="IPR014756">
    <property type="entry name" value="Ig_E-set"/>
</dbReference>
<feature type="transmembrane region" description="Helical" evidence="4">
    <location>
        <begin position="677"/>
        <end position="696"/>
    </location>
</feature>
<dbReference type="InterPro" id="IPR036436">
    <property type="entry name" value="Disintegrin_dom_sf"/>
</dbReference>
<gene>
    <name evidence="7" type="ORF">AMSG_08334</name>
</gene>
<dbReference type="SUPFAM" id="SSF81296">
    <property type="entry name" value="E set domains"/>
    <property type="match status" value="1"/>
</dbReference>
<keyword evidence="1" id="KW-0343">GTPase activation</keyword>
<dbReference type="SUPFAM" id="SSF48350">
    <property type="entry name" value="GTPase activation domain, GAP"/>
    <property type="match status" value="2"/>
</dbReference>
<protein>
    <submittedName>
        <fullName evidence="7">Disintegrin</fullName>
    </submittedName>
</protein>
<evidence type="ECO:0000259" key="6">
    <source>
        <dbReference type="PROSITE" id="PS50214"/>
    </source>
</evidence>
<dbReference type="Gene3D" id="4.10.70.10">
    <property type="entry name" value="Disintegrin domain"/>
    <property type="match status" value="9"/>
</dbReference>
<dbReference type="GeneID" id="25567050"/>
<dbReference type="GO" id="GO:0007229">
    <property type="term" value="P:integrin-mediated signaling pathway"/>
    <property type="evidence" value="ECO:0007669"/>
    <property type="project" value="UniProtKB-KW"/>
</dbReference>
<dbReference type="InterPro" id="IPR001762">
    <property type="entry name" value="Disintegrin_dom"/>
</dbReference>
<keyword evidence="4" id="KW-0472">Membrane</keyword>
<dbReference type="PROSITE" id="PS50214">
    <property type="entry name" value="DISINTEGRIN_2"/>
    <property type="match status" value="2"/>
</dbReference>
<dbReference type="STRING" id="461836.A0A0L0DJS2"/>
<dbReference type="InterPro" id="IPR013783">
    <property type="entry name" value="Ig-like_fold"/>
</dbReference>
<evidence type="ECO:0000313" key="8">
    <source>
        <dbReference type="Proteomes" id="UP000054408"/>
    </source>
</evidence>
<dbReference type="eggNOG" id="KOG1826">
    <property type="taxonomic scope" value="Eukaryota"/>
</dbReference>
<evidence type="ECO:0000256" key="3">
    <source>
        <dbReference type="SAM" id="MobiDB-lite"/>
    </source>
</evidence>
<dbReference type="CDD" id="cd04519">
    <property type="entry name" value="RasGAP"/>
    <property type="match status" value="2"/>
</dbReference>
<sequence length="2090" mass="213405">MSVDDAIVLYDTVTGQLGVDKRNTVVSYPRYLGSSGSMDYGLASYGGKFDSWGAALTATAIRRSQFGVGFASRSVSGGSKTFLFRADVFVHTSITVTVTDVSPTMVDAGTVVTIIGTGFEPRPTGDMVVLAGTTAYTATPASPTPALVTVVSSSEIHFVVPSQPVPTVWRYSISVGLSDSSSPGTISPVPDTTSESFSIVYKGCGNNVVEAGEQCESGLCCDVGTCMLRAASTVCRVAADLCDAAEQCDGITPACPPDVTLAAGTECGSASQPCAKKSTCDGVAKICPPSGFQPATFVCRPASDSCDQPEFCTGVSDTCPSDAVKASGELCRPQSSCAYNATCDGVAKSCPASVSFPDGTLCRGVPASGPHCDVPETCVSGSCPIDGFLPKDTLCSAASGPCEQDSVCSGAGPACPANLPQSAGIECRASGGPCDPAEACDGVSANCPEDAKLAAGTVCSSSSFPCVANSVCDGASSGCPANQLLGTDVVCRASSQPCDAPETCSGTAPTCPIDELHPAGFECRAAGALPCEPSLVCSGESSACTNTSTPIPDSCLSSTVQKPRTDKSKAAVAAASTMGALAFLGLLVVAVLAYVMWRRRAARHITMPDFAPFRYYNFATSNMSALTRARACAALLLGVVFEGDGEVERGEDRFALARSLVEVSDFADRDRLLRAMLYLYMAPGFAEAVVIDALSVEVAAAQDTGSLLRANSAASKLWQAYTRAVGLEFVWASVGELVAIFVRDNEGDARATDAVVEVESLDVRQHGDGDLDDALEIGVVKYAAMALAQKMLSASLAAVEAMPNGMVQILQALYGLVRAKFGDDPATKSVLAFVFLRALCPAVSMPSAMGMTPLVQPTTRKSLVVVAKILQNVANKVEFGGKEPHMSQFNDFVLSNLGNVDAYVGAVLARRIDTGSAVIAPPPPDKALQVAAGVVHTLTDTYAQSKPALMAQLDHIPPIAGHGLADVEAAAEPTAAEPATAEPATPEPAGAEPAATEPAKAAASSHPTPPTEPTAASFAEQLAQCLAFLPEPVRLKDLLTSGTEAGVNKANTDNWPSSFGSITYGGPTDTWGLASLTPDDLASPNFGWALAVSGTDSGAVLKIRHGGSTGPTMTVYYSMNAVVSGHVPAAVTSGEQFRVIGSGLQTSPDAASQEIRCRFGGGASEAAAVSVAADGSSVVCTAPDPALVGASAGSMWKSSVEVSMDGGTTWSGTIDLQYVGCGNGIVDIGENCDETSACCTSSCLFAPATAICRVKAGPCDAAELCPGDATDCPQDDFLPALSVCTSLAADDVCATPGVCNGSSITCPPPGLAAAGTVCRAAADTCDVAETCDGVSTKCPTDKFVASGTMCEAGSECSFPSVCTGSGPNCPPRVMRTSVCRASRGRCDVEESCDGVSPTCPSDSFEPDTKLCATAPSVCATDAFCTGIGPECPAFTLAPAGTVCRPANTSCDLAEECNGLSALCPIDVVLPFGTVCAAARGECENEARCSGVSAMCPARTLKPASTECRPAAGPCDVAEFCTAGAFSCPVDNLVVSGQVCKQDSPCDVPLVCSGMDPGCTEKDDSFEPAASCEARVVAAPPKSNSGAVAGASVVGVLVLLGCIAAGVAAAIVVRRRRAEAARLEMPDLEPFRFYGYATAEMEPTTASLVANAAALGPLFVADARGGEFALAHALFDSLSVGDLDHACKAMLYSYAGSQSGSGLGLVLSRIRVEVAAAADEGTLFRTNSAATKLMQAYARMVGLEYLWQVVGVHVVTLYYKLAGADEGKAMELDATRGSGTEDVAVSRYEVSALAQKVLSSIVRGRREMPPGMVAICQTLHASVGARFGPVGAARGVSGFLFLRFFCSSVAAPESVGFLPHPPEPAIRRQLTLLSKVLQNLANKVMFGGKEPYMIPLNEFLEANAPALDQYIDDLVAAPSPPQAGSVLATAPLPDKVTSAALGVTAGFVVAANSVAEGAFRDVLARHPPLDINISGGDGPPANAAPAAAALPPAPSLGHADSVDGIELSLLGNDRLAGKVDVDAVDGDSCDEATASGEAAAEAGASKTSETEAQLTSAFSLLNQLAVILAFVGTPAKRTAILRQPVQAKSKR</sequence>
<organism evidence="7 8">
    <name type="scientific">Thecamonas trahens ATCC 50062</name>
    <dbReference type="NCBI Taxonomy" id="461836"/>
    <lineage>
        <taxon>Eukaryota</taxon>
        <taxon>Apusozoa</taxon>
        <taxon>Apusomonadida</taxon>
        <taxon>Apusomonadidae</taxon>
        <taxon>Thecamonas</taxon>
    </lineage>
</organism>
<proteinExistence type="predicted"/>
<feature type="transmembrane region" description="Helical" evidence="4">
    <location>
        <begin position="570"/>
        <end position="597"/>
    </location>
</feature>
<dbReference type="OMA" id="NIHRYVT"/>
<dbReference type="PANTHER" id="PTHR10194:SF142">
    <property type="entry name" value="NEUROFIBROMIN"/>
    <property type="match status" value="1"/>
</dbReference>
<keyword evidence="4" id="KW-1133">Transmembrane helix</keyword>
<evidence type="ECO:0000259" key="5">
    <source>
        <dbReference type="PROSITE" id="PS50018"/>
    </source>
</evidence>
<feature type="domain" description="Ras-GAP" evidence="5">
    <location>
        <begin position="668"/>
        <end position="875"/>
    </location>
</feature>
<evidence type="ECO:0000256" key="4">
    <source>
        <dbReference type="SAM" id="Phobius"/>
    </source>
</evidence>
<accession>A0A0L0DJS2</accession>
<name>A0A0L0DJS2_THETB</name>
<feature type="domain" description="Disintegrin" evidence="6">
    <location>
        <begin position="1218"/>
        <end position="1346"/>
    </location>
</feature>
<dbReference type="SMART" id="SM00050">
    <property type="entry name" value="DISIN"/>
    <property type="match status" value="1"/>
</dbReference>
<reference evidence="7 8" key="1">
    <citation type="submission" date="2010-05" db="EMBL/GenBank/DDBJ databases">
        <title>The Genome Sequence of Thecamonas trahens ATCC 50062.</title>
        <authorList>
            <consortium name="The Broad Institute Genome Sequencing Platform"/>
            <person name="Russ C."/>
            <person name="Cuomo C."/>
            <person name="Shea T."/>
            <person name="Young S.K."/>
            <person name="Zeng Q."/>
            <person name="Koehrsen M."/>
            <person name="Haas B."/>
            <person name="Borodovsky M."/>
            <person name="Guigo R."/>
            <person name="Alvarado L."/>
            <person name="Berlin A."/>
            <person name="Bochicchio J."/>
            <person name="Borenstein D."/>
            <person name="Chapman S."/>
            <person name="Chen Z."/>
            <person name="Freedman E."/>
            <person name="Gellesch M."/>
            <person name="Goldberg J."/>
            <person name="Griggs A."/>
            <person name="Gujja S."/>
            <person name="Heilman E."/>
            <person name="Heiman D."/>
            <person name="Hepburn T."/>
            <person name="Howarth C."/>
            <person name="Jen D."/>
            <person name="Larson L."/>
            <person name="Mehta T."/>
            <person name="Park D."/>
            <person name="Pearson M."/>
            <person name="Roberts A."/>
            <person name="Saif S."/>
            <person name="Shenoy N."/>
            <person name="Sisk P."/>
            <person name="Stolte C."/>
            <person name="Sykes S."/>
            <person name="Thomson T."/>
            <person name="Walk T."/>
            <person name="White J."/>
            <person name="Yandava C."/>
            <person name="Burger G."/>
            <person name="Gray M.W."/>
            <person name="Holland P.W.H."/>
            <person name="King N."/>
            <person name="Lang F.B.F."/>
            <person name="Roger A.J."/>
            <person name="Ruiz-Trillo I."/>
            <person name="Lander E."/>
            <person name="Nusbaum C."/>
        </authorList>
    </citation>
    <scope>NUCLEOTIDE SEQUENCE [LARGE SCALE GENOMIC DNA]</scope>
    <source>
        <strain evidence="7 8">ATCC 50062</strain>
    </source>
</reference>
<dbReference type="Proteomes" id="UP000054408">
    <property type="component" value="Unassembled WGS sequence"/>
</dbReference>
<keyword evidence="4" id="KW-0812">Transmembrane</keyword>
<dbReference type="OrthoDB" id="5951731at2759"/>
<feature type="domain" description="Ras-GAP" evidence="5">
    <location>
        <begin position="1704"/>
        <end position="1881"/>
    </location>
</feature>
<feature type="domain" description="Disintegrin" evidence="6">
    <location>
        <begin position="201"/>
        <end position="327"/>
    </location>
</feature>
<dbReference type="GO" id="GO:0005096">
    <property type="term" value="F:GTPase activator activity"/>
    <property type="evidence" value="ECO:0007669"/>
    <property type="project" value="UniProtKB-KW"/>
</dbReference>
<dbReference type="Gene3D" id="1.10.506.10">
    <property type="entry name" value="GTPase Activation - p120gap, domain 1"/>
    <property type="match status" value="2"/>
</dbReference>
<feature type="transmembrane region" description="Helical" evidence="4">
    <location>
        <begin position="1586"/>
        <end position="1612"/>
    </location>
</feature>
<keyword evidence="2" id="KW-0597">Phosphoprotein</keyword>
<dbReference type="InterPro" id="IPR008936">
    <property type="entry name" value="Rho_GTPase_activation_prot"/>
</dbReference>
<dbReference type="RefSeq" id="XP_013755410.1">
    <property type="nucleotide sequence ID" value="XM_013899956.1"/>
</dbReference>
<dbReference type="CDD" id="cd00102">
    <property type="entry name" value="IPT"/>
    <property type="match status" value="1"/>
</dbReference>
<keyword evidence="8" id="KW-1185">Reference proteome</keyword>
<dbReference type="InterPro" id="IPR039360">
    <property type="entry name" value="Ras_GTPase"/>
</dbReference>
<evidence type="ECO:0000256" key="2">
    <source>
        <dbReference type="ARBA" id="ARBA00022553"/>
    </source>
</evidence>
<dbReference type="PROSITE" id="PS50018">
    <property type="entry name" value="RAS_GTPASE_ACTIV_2"/>
    <property type="match status" value="2"/>
</dbReference>
<evidence type="ECO:0000256" key="1">
    <source>
        <dbReference type="ARBA" id="ARBA00022468"/>
    </source>
</evidence>
<keyword evidence="7" id="KW-0401">Integrin</keyword>
<dbReference type="PANTHER" id="PTHR10194">
    <property type="entry name" value="RAS GTPASE-ACTIVATING PROTEINS"/>
    <property type="match status" value="1"/>
</dbReference>
<dbReference type="EMBL" id="GL349472">
    <property type="protein sequence ID" value="KNC52361.1"/>
    <property type="molecule type" value="Genomic_DNA"/>
</dbReference>
<dbReference type="SUPFAM" id="SSF57552">
    <property type="entry name" value="Blood coagulation inhibitor (disintegrin)"/>
    <property type="match status" value="5"/>
</dbReference>
<feature type="region of interest" description="Disordered" evidence="3">
    <location>
        <begin position="970"/>
        <end position="1015"/>
    </location>
</feature>
<dbReference type="SMART" id="SM00323">
    <property type="entry name" value="RasGAP"/>
    <property type="match status" value="1"/>
</dbReference>
<dbReference type="Gene3D" id="2.60.40.10">
    <property type="entry name" value="Immunoglobulins"/>
    <property type="match status" value="1"/>
</dbReference>
<dbReference type="Pfam" id="PF00616">
    <property type="entry name" value="RasGAP"/>
    <property type="match status" value="2"/>
</dbReference>
<dbReference type="eggNOG" id="KOG3508">
    <property type="taxonomic scope" value="Eukaryota"/>
</dbReference>
<dbReference type="InterPro" id="IPR001936">
    <property type="entry name" value="RasGAP_dom"/>
</dbReference>